<sequence length="110" mass="12677">MTFDHTNKTKVPNANKRQIFSQLYQVSTTSGLYIASIMAVSGSRNKQLFLMQTPLGGSHIQCAKNIVLCLWYIQLVDYCPQVYVPEIVTLCGINRKFLCEYRNCIVYQRF</sequence>
<dbReference type="AlphaFoldDB" id="A0A067RSC2"/>
<organism evidence="1 2">
    <name type="scientific">Zootermopsis nevadensis</name>
    <name type="common">Dampwood termite</name>
    <dbReference type="NCBI Taxonomy" id="136037"/>
    <lineage>
        <taxon>Eukaryota</taxon>
        <taxon>Metazoa</taxon>
        <taxon>Ecdysozoa</taxon>
        <taxon>Arthropoda</taxon>
        <taxon>Hexapoda</taxon>
        <taxon>Insecta</taxon>
        <taxon>Pterygota</taxon>
        <taxon>Neoptera</taxon>
        <taxon>Polyneoptera</taxon>
        <taxon>Dictyoptera</taxon>
        <taxon>Blattodea</taxon>
        <taxon>Blattoidea</taxon>
        <taxon>Termitoidae</taxon>
        <taxon>Termopsidae</taxon>
        <taxon>Zootermopsis</taxon>
    </lineage>
</organism>
<keyword evidence="2" id="KW-1185">Reference proteome</keyword>
<accession>A0A067RSC2</accession>
<proteinExistence type="predicted"/>
<name>A0A067RSC2_ZOONE</name>
<gene>
    <name evidence="1" type="ORF">L798_13869</name>
</gene>
<reference evidence="1 2" key="1">
    <citation type="journal article" date="2014" name="Nat. Commun.">
        <title>Molecular traces of alternative social organization in a termite genome.</title>
        <authorList>
            <person name="Terrapon N."/>
            <person name="Li C."/>
            <person name="Robertson H.M."/>
            <person name="Ji L."/>
            <person name="Meng X."/>
            <person name="Booth W."/>
            <person name="Chen Z."/>
            <person name="Childers C.P."/>
            <person name="Glastad K.M."/>
            <person name="Gokhale K."/>
            <person name="Gowin J."/>
            <person name="Gronenberg W."/>
            <person name="Hermansen R.A."/>
            <person name="Hu H."/>
            <person name="Hunt B.G."/>
            <person name="Huylmans A.K."/>
            <person name="Khalil S.M."/>
            <person name="Mitchell R.D."/>
            <person name="Munoz-Torres M.C."/>
            <person name="Mustard J.A."/>
            <person name="Pan H."/>
            <person name="Reese J.T."/>
            <person name="Scharf M.E."/>
            <person name="Sun F."/>
            <person name="Vogel H."/>
            <person name="Xiao J."/>
            <person name="Yang W."/>
            <person name="Yang Z."/>
            <person name="Yang Z."/>
            <person name="Zhou J."/>
            <person name="Zhu J."/>
            <person name="Brent C.S."/>
            <person name="Elsik C.G."/>
            <person name="Goodisman M.A."/>
            <person name="Liberles D.A."/>
            <person name="Roe R.M."/>
            <person name="Vargo E.L."/>
            <person name="Vilcinskas A."/>
            <person name="Wang J."/>
            <person name="Bornberg-Bauer E."/>
            <person name="Korb J."/>
            <person name="Zhang G."/>
            <person name="Liebig J."/>
        </authorList>
    </citation>
    <scope>NUCLEOTIDE SEQUENCE [LARGE SCALE GENOMIC DNA]</scope>
    <source>
        <tissue evidence="1">Whole organism</tissue>
    </source>
</reference>
<dbReference type="EMBL" id="KK852448">
    <property type="protein sequence ID" value="KDR23710.1"/>
    <property type="molecule type" value="Genomic_DNA"/>
</dbReference>
<dbReference type="Proteomes" id="UP000027135">
    <property type="component" value="Unassembled WGS sequence"/>
</dbReference>
<evidence type="ECO:0000313" key="2">
    <source>
        <dbReference type="Proteomes" id="UP000027135"/>
    </source>
</evidence>
<protein>
    <submittedName>
        <fullName evidence="1">Uncharacterized protein</fullName>
    </submittedName>
</protein>
<evidence type="ECO:0000313" key="1">
    <source>
        <dbReference type="EMBL" id="KDR23710.1"/>
    </source>
</evidence>
<dbReference type="InParanoid" id="A0A067RSC2"/>